<dbReference type="AlphaFoldDB" id="A0A6B0UA26"/>
<proteinExistence type="predicted"/>
<accession>A0A6B0UA26</accession>
<dbReference type="EMBL" id="GIFC01005168">
    <property type="protein sequence ID" value="MXU87251.1"/>
    <property type="molecule type" value="Transcribed_RNA"/>
</dbReference>
<reference evidence="1" key="1">
    <citation type="submission" date="2019-12" db="EMBL/GenBank/DDBJ databases">
        <title>An insight into the sialome of adult female Ixodes ricinus ticks feeding for 6 days.</title>
        <authorList>
            <person name="Perner J."/>
            <person name="Ribeiro J.M.C."/>
        </authorList>
    </citation>
    <scope>NUCLEOTIDE SEQUENCE</scope>
    <source>
        <strain evidence="1">Semi-engorged</strain>
        <tissue evidence="1">Salivary glands</tissue>
    </source>
</reference>
<sequence length="95" mass="10767">MFLVSFSASFLFPVSCLTRRYRLSRRPADTSSMKALATVLLLMRLSSFFWARSPMSFARNSAMFRARSAQASQGRRVFKTLQTKLSKARCGSDGR</sequence>
<evidence type="ECO:0000313" key="1">
    <source>
        <dbReference type="EMBL" id="MXU87251.1"/>
    </source>
</evidence>
<organism evidence="1">
    <name type="scientific">Ixodes ricinus</name>
    <name type="common">Common tick</name>
    <name type="synonym">Acarus ricinus</name>
    <dbReference type="NCBI Taxonomy" id="34613"/>
    <lineage>
        <taxon>Eukaryota</taxon>
        <taxon>Metazoa</taxon>
        <taxon>Ecdysozoa</taxon>
        <taxon>Arthropoda</taxon>
        <taxon>Chelicerata</taxon>
        <taxon>Arachnida</taxon>
        <taxon>Acari</taxon>
        <taxon>Parasitiformes</taxon>
        <taxon>Ixodida</taxon>
        <taxon>Ixodoidea</taxon>
        <taxon>Ixodidae</taxon>
        <taxon>Ixodinae</taxon>
        <taxon>Ixodes</taxon>
    </lineage>
</organism>
<name>A0A6B0UA26_IXORI</name>
<protein>
    <submittedName>
        <fullName evidence="1">Putative secreted protein</fullName>
    </submittedName>
</protein>